<feature type="chain" id="PRO_5046921611" evidence="2">
    <location>
        <begin position="23"/>
        <end position="85"/>
    </location>
</feature>
<dbReference type="RefSeq" id="WP_341841235.1">
    <property type="nucleotide sequence ID" value="NZ_CP149792.1"/>
</dbReference>
<keyword evidence="1" id="KW-0812">Transmembrane</keyword>
<evidence type="ECO:0000256" key="1">
    <source>
        <dbReference type="SAM" id="Phobius"/>
    </source>
</evidence>
<keyword evidence="4" id="KW-1185">Reference proteome</keyword>
<dbReference type="Pfam" id="PF20077">
    <property type="entry name" value="CcmD_alt"/>
    <property type="match status" value="1"/>
</dbReference>
<feature type="signal peptide" evidence="2">
    <location>
        <begin position="1"/>
        <end position="22"/>
    </location>
</feature>
<keyword evidence="1" id="KW-1133">Transmembrane helix</keyword>
<feature type="transmembrane region" description="Helical" evidence="1">
    <location>
        <begin position="53"/>
        <end position="72"/>
    </location>
</feature>
<evidence type="ECO:0000256" key="2">
    <source>
        <dbReference type="SAM" id="SignalP"/>
    </source>
</evidence>
<dbReference type="EMBL" id="CP150096">
    <property type="protein sequence ID" value="WZN46539.1"/>
    <property type="molecule type" value="Genomic_DNA"/>
</dbReference>
<proteinExistence type="predicted"/>
<dbReference type="Proteomes" id="UP001449657">
    <property type="component" value="Chromosome"/>
</dbReference>
<keyword evidence="2" id="KW-0732">Signal</keyword>
<protein>
    <submittedName>
        <fullName evidence="3">CcmD family protein</fullName>
    </submittedName>
</protein>
<reference evidence="3 4" key="1">
    <citation type="submission" date="2024-03" db="EMBL/GenBank/DDBJ databases">
        <title>Chitinophaga caseinilytica sp. nov., a casein hydrolysing bacterium isolated from forest soil.</title>
        <authorList>
            <person name="Lee D.S."/>
            <person name="Han D.M."/>
            <person name="Baek J.H."/>
            <person name="Choi D.G."/>
            <person name="Jeon J.H."/>
            <person name="Jeon C.O."/>
        </authorList>
    </citation>
    <scope>NUCLEOTIDE SEQUENCE [LARGE SCALE GENOMIC DNA]</scope>
    <source>
        <strain evidence="3 4">KACC 19118</strain>
    </source>
</reference>
<accession>A0ABZ2Z2N5</accession>
<gene>
    <name evidence="3" type="ORF">WJU22_27000</name>
</gene>
<keyword evidence="1" id="KW-0472">Membrane</keyword>
<evidence type="ECO:0000313" key="3">
    <source>
        <dbReference type="EMBL" id="WZN46539.1"/>
    </source>
</evidence>
<name>A0ABZ2Z2N5_9BACT</name>
<evidence type="ECO:0000313" key="4">
    <source>
        <dbReference type="Proteomes" id="UP001449657"/>
    </source>
</evidence>
<organism evidence="3 4">
    <name type="scientific">Chitinophaga caseinilytica</name>
    <dbReference type="NCBI Taxonomy" id="2267521"/>
    <lineage>
        <taxon>Bacteria</taxon>
        <taxon>Pseudomonadati</taxon>
        <taxon>Bacteroidota</taxon>
        <taxon>Chitinophagia</taxon>
        <taxon>Chitinophagales</taxon>
        <taxon>Chitinophagaceae</taxon>
        <taxon>Chitinophaga</taxon>
    </lineage>
</organism>
<sequence length="85" mass="9588">MVNRISFSIFTALMLLVTAVFGQESAETVQQAATQQNTETGPVNEFFRSNSKIYVAVGILVIIFSCITIYLVRLDRKISRLEKEK</sequence>